<sequence>MACLVTYYLNGVYLHSENGNGNAFVSESMSGHTSPVECVAFDSTEVLVVTGASTGAIKLWDLREAKIVHTLTGHRINCTAIEFLPFG</sequence>
<evidence type="ECO:0000313" key="2">
    <source>
        <dbReference type="EMBL" id="DAD24895.1"/>
    </source>
</evidence>
<dbReference type="SUPFAM" id="SSF50978">
    <property type="entry name" value="WD40 repeat-like"/>
    <property type="match status" value="1"/>
</dbReference>
<name>A0A822Y1E4_NELNU</name>
<dbReference type="PANTHER" id="PTHR19845">
    <property type="entry name" value="KATANIN P80 SUBUNIT"/>
    <property type="match status" value="1"/>
</dbReference>
<evidence type="ECO:0000256" key="1">
    <source>
        <dbReference type="PROSITE-ProRule" id="PRU00221"/>
    </source>
</evidence>
<dbReference type="InterPro" id="IPR001680">
    <property type="entry name" value="WD40_rpt"/>
</dbReference>
<reference evidence="2 3" key="1">
    <citation type="journal article" date="2020" name="Mol. Biol. Evol.">
        <title>Distinct Expression and Methylation Patterns for Genes with Different Fates following a Single Whole-Genome Duplication in Flowering Plants.</title>
        <authorList>
            <person name="Shi T."/>
            <person name="Rahmani R.S."/>
            <person name="Gugger P.F."/>
            <person name="Wang M."/>
            <person name="Li H."/>
            <person name="Zhang Y."/>
            <person name="Li Z."/>
            <person name="Wang Q."/>
            <person name="Van de Peer Y."/>
            <person name="Marchal K."/>
            <person name="Chen J."/>
        </authorList>
    </citation>
    <scope>NUCLEOTIDE SEQUENCE [LARGE SCALE GENOMIC DNA]</scope>
    <source>
        <tissue evidence="2">Leaf</tissue>
    </source>
</reference>
<keyword evidence="3" id="KW-1185">Reference proteome</keyword>
<dbReference type="SMART" id="SM00320">
    <property type="entry name" value="WD40"/>
    <property type="match status" value="1"/>
</dbReference>
<organism evidence="2 3">
    <name type="scientific">Nelumbo nucifera</name>
    <name type="common">Sacred lotus</name>
    <dbReference type="NCBI Taxonomy" id="4432"/>
    <lineage>
        <taxon>Eukaryota</taxon>
        <taxon>Viridiplantae</taxon>
        <taxon>Streptophyta</taxon>
        <taxon>Embryophyta</taxon>
        <taxon>Tracheophyta</taxon>
        <taxon>Spermatophyta</taxon>
        <taxon>Magnoliopsida</taxon>
        <taxon>Proteales</taxon>
        <taxon>Nelumbonaceae</taxon>
        <taxon>Nelumbo</taxon>
    </lineage>
</organism>
<dbReference type="EMBL" id="DUZY01000001">
    <property type="protein sequence ID" value="DAD24895.1"/>
    <property type="molecule type" value="Genomic_DNA"/>
</dbReference>
<evidence type="ECO:0008006" key="4">
    <source>
        <dbReference type="Google" id="ProtNLM"/>
    </source>
</evidence>
<evidence type="ECO:0000313" key="3">
    <source>
        <dbReference type="Proteomes" id="UP000607653"/>
    </source>
</evidence>
<dbReference type="PANTHER" id="PTHR19845:SF15">
    <property type="entry name" value="KATANIN P80 WD40 REPEAT-CONTAINING SUBUNIT B1 HOMOLOG KTN80.2"/>
    <property type="match status" value="1"/>
</dbReference>
<dbReference type="InterPro" id="IPR015943">
    <property type="entry name" value="WD40/YVTN_repeat-like_dom_sf"/>
</dbReference>
<dbReference type="PROSITE" id="PS50294">
    <property type="entry name" value="WD_REPEATS_REGION"/>
    <property type="match status" value="1"/>
</dbReference>
<dbReference type="InterPro" id="IPR036322">
    <property type="entry name" value="WD40_repeat_dom_sf"/>
</dbReference>
<dbReference type="Pfam" id="PF00400">
    <property type="entry name" value="WD40"/>
    <property type="match status" value="1"/>
</dbReference>
<dbReference type="AlphaFoldDB" id="A0A822Y1E4"/>
<comment type="caution">
    <text evidence="2">The sequence shown here is derived from an EMBL/GenBank/DDBJ whole genome shotgun (WGS) entry which is preliminary data.</text>
</comment>
<gene>
    <name evidence="2" type="ORF">HUJ06_026360</name>
</gene>
<protein>
    <recommendedName>
        <fullName evidence="4">Katanin p80 WD40 repeat-containing subunit B1 homolog</fullName>
    </recommendedName>
</protein>
<dbReference type="Proteomes" id="UP000607653">
    <property type="component" value="Unassembled WGS sequence"/>
</dbReference>
<feature type="repeat" description="WD" evidence="1">
    <location>
        <begin position="29"/>
        <end position="70"/>
    </location>
</feature>
<dbReference type="Gene3D" id="2.130.10.10">
    <property type="entry name" value="YVTN repeat-like/Quinoprotein amine dehydrogenase"/>
    <property type="match status" value="1"/>
</dbReference>
<dbReference type="PROSITE" id="PS50082">
    <property type="entry name" value="WD_REPEATS_2"/>
    <property type="match status" value="1"/>
</dbReference>
<accession>A0A822Y1E4</accession>
<proteinExistence type="predicted"/>
<keyword evidence="1" id="KW-0853">WD repeat</keyword>